<accession>A0ABT3XRB5</accession>
<sequence length="123" mass="14336">MTPYHRFLRSVMEKHQFIFPNALLTSDSFLLEKDDINPFISHYERYWGDFWLFQIPHHGSEKNSDGNLHSHLRSIQNCFINYGIGNIHKHPSADVIHSLVATGNSSKIIPVNQNLGMRFQLFL</sequence>
<evidence type="ECO:0000313" key="1">
    <source>
        <dbReference type="EMBL" id="MCX8524676.1"/>
    </source>
</evidence>
<protein>
    <submittedName>
        <fullName evidence="1">Uncharacterized protein</fullName>
    </submittedName>
</protein>
<evidence type="ECO:0000313" key="2">
    <source>
        <dbReference type="Proteomes" id="UP001073122"/>
    </source>
</evidence>
<dbReference type="RefSeq" id="WP_267265960.1">
    <property type="nucleotide sequence ID" value="NZ_JAOVZW010000013.1"/>
</dbReference>
<dbReference type="Gene3D" id="3.60.15.10">
    <property type="entry name" value="Ribonuclease Z/Hydroxyacylglutathione hydrolase-like"/>
    <property type="match status" value="1"/>
</dbReference>
<keyword evidence="2" id="KW-1185">Reference proteome</keyword>
<gene>
    <name evidence="1" type="ORF">OF897_12205</name>
</gene>
<dbReference type="InterPro" id="IPR036866">
    <property type="entry name" value="RibonucZ/Hydroxyglut_hydro"/>
</dbReference>
<dbReference type="Proteomes" id="UP001073122">
    <property type="component" value="Unassembled WGS sequence"/>
</dbReference>
<organism evidence="1 2">
    <name type="scientific">Chryseobacterium formosus</name>
    <dbReference type="NCBI Taxonomy" id="1537363"/>
    <lineage>
        <taxon>Bacteria</taxon>
        <taxon>Pseudomonadati</taxon>
        <taxon>Bacteroidota</taxon>
        <taxon>Flavobacteriia</taxon>
        <taxon>Flavobacteriales</taxon>
        <taxon>Weeksellaceae</taxon>
        <taxon>Chryseobacterium group</taxon>
        <taxon>Chryseobacterium</taxon>
    </lineage>
</organism>
<reference evidence="1" key="1">
    <citation type="submission" date="2022-10" db="EMBL/GenBank/DDBJ databases">
        <title>Chryseobacterium sp. nov., a novel bacterial species.</title>
        <authorList>
            <person name="Cao Y."/>
        </authorList>
    </citation>
    <scope>NUCLEOTIDE SEQUENCE</scope>
    <source>
        <strain evidence="1">CCTCC AB2015118</strain>
    </source>
</reference>
<comment type="caution">
    <text evidence="1">The sequence shown here is derived from an EMBL/GenBank/DDBJ whole genome shotgun (WGS) entry which is preliminary data.</text>
</comment>
<dbReference type="EMBL" id="JAOVZW010000013">
    <property type="protein sequence ID" value="MCX8524676.1"/>
    <property type="molecule type" value="Genomic_DNA"/>
</dbReference>
<name>A0ABT3XRB5_9FLAO</name>
<proteinExistence type="predicted"/>